<proteinExistence type="predicted"/>
<dbReference type="EMBL" id="AGNL01004806">
    <property type="protein sequence ID" value="EJK73126.1"/>
    <property type="molecule type" value="Genomic_DNA"/>
</dbReference>
<comment type="caution">
    <text evidence="1">The sequence shown here is derived from an EMBL/GenBank/DDBJ whole genome shotgun (WGS) entry which is preliminary data.</text>
</comment>
<name>K0THJ8_THAOC</name>
<dbReference type="Proteomes" id="UP000266841">
    <property type="component" value="Unassembled WGS sequence"/>
</dbReference>
<accession>K0THJ8</accession>
<dbReference type="AlphaFoldDB" id="K0THJ8"/>
<organism evidence="1 2">
    <name type="scientific">Thalassiosira oceanica</name>
    <name type="common">Marine diatom</name>
    <dbReference type="NCBI Taxonomy" id="159749"/>
    <lineage>
        <taxon>Eukaryota</taxon>
        <taxon>Sar</taxon>
        <taxon>Stramenopiles</taxon>
        <taxon>Ochrophyta</taxon>
        <taxon>Bacillariophyta</taxon>
        <taxon>Coscinodiscophyceae</taxon>
        <taxon>Thalassiosirophycidae</taxon>
        <taxon>Thalassiosirales</taxon>
        <taxon>Thalassiosiraceae</taxon>
        <taxon>Thalassiosira</taxon>
    </lineage>
</organism>
<reference evidence="1 2" key="1">
    <citation type="journal article" date="2012" name="Genome Biol.">
        <title>Genome and low-iron response of an oceanic diatom adapted to chronic iron limitation.</title>
        <authorList>
            <person name="Lommer M."/>
            <person name="Specht M."/>
            <person name="Roy A.S."/>
            <person name="Kraemer L."/>
            <person name="Andreson R."/>
            <person name="Gutowska M.A."/>
            <person name="Wolf J."/>
            <person name="Bergner S.V."/>
            <person name="Schilhabel M.B."/>
            <person name="Klostermeier U.C."/>
            <person name="Beiko R.G."/>
            <person name="Rosenstiel P."/>
            <person name="Hippler M."/>
            <person name="Laroche J."/>
        </authorList>
    </citation>
    <scope>NUCLEOTIDE SEQUENCE [LARGE SCALE GENOMIC DNA]</scope>
    <source>
        <strain evidence="1 2">CCMP1005</strain>
    </source>
</reference>
<evidence type="ECO:0000313" key="1">
    <source>
        <dbReference type="EMBL" id="EJK73126.1"/>
    </source>
</evidence>
<evidence type="ECO:0000313" key="2">
    <source>
        <dbReference type="Proteomes" id="UP000266841"/>
    </source>
</evidence>
<protein>
    <submittedName>
        <fullName evidence="1">Uncharacterized protein</fullName>
    </submittedName>
</protein>
<keyword evidence="2" id="KW-1185">Reference proteome</keyword>
<sequence>MRTIGLSELTKTAKKQRDDVLTYVGWVMSLVEEPLLEIAEKDVVRLTTGSPARSLSCTIGDGAIRIGFLTAFLN</sequence>
<gene>
    <name evidence="1" type="ORF">THAOC_05269</name>
</gene>